<comment type="caution">
    <text evidence="1">The sequence shown here is derived from an EMBL/GenBank/DDBJ whole genome shotgun (WGS) entry which is preliminary data.</text>
</comment>
<evidence type="ECO:0000313" key="2">
    <source>
        <dbReference type="Proteomes" id="UP000234474"/>
    </source>
</evidence>
<protein>
    <submittedName>
        <fullName evidence="1">Uncharacterized protein</fullName>
    </submittedName>
</protein>
<dbReference type="EMBL" id="MSZS01000007">
    <property type="protein sequence ID" value="PKX91284.1"/>
    <property type="molecule type" value="Genomic_DNA"/>
</dbReference>
<reference evidence="2" key="1">
    <citation type="journal article" date="2018" name="Proc. Natl. Acad. Sci. U.S.A.">
        <title>Linking secondary metabolites to gene clusters through genome sequencing of six diverse Aspergillus species.</title>
        <authorList>
            <person name="Kaerboelling I."/>
            <person name="Vesth T.C."/>
            <person name="Frisvad J.C."/>
            <person name="Nybo J.L."/>
            <person name="Theobald S."/>
            <person name="Kuo A."/>
            <person name="Bowyer P."/>
            <person name="Matsuda Y."/>
            <person name="Mondo S."/>
            <person name="Lyhne E.K."/>
            <person name="Kogle M.E."/>
            <person name="Clum A."/>
            <person name="Lipzen A."/>
            <person name="Salamov A."/>
            <person name="Ngan C.Y."/>
            <person name="Daum C."/>
            <person name="Chiniquy J."/>
            <person name="Barry K."/>
            <person name="LaButti K."/>
            <person name="Haridas S."/>
            <person name="Simmons B.A."/>
            <person name="Magnuson J.K."/>
            <person name="Mortensen U.H."/>
            <person name="Larsen T.O."/>
            <person name="Grigoriev I.V."/>
            <person name="Baker S.E."/>
            <person name="Andersen M.R."/>
        </authorList>
    </citation>
    <scope>NUCLEOTIDE SEQUENCE [LARGE SCALE GENOMIC DNA]</scope>
    <source>
        <strain evidence="2">IBT 16806</strain>
    </source>
</reference>
<name>A0A2I1C0W6_ASPN1</name>
<evidence type="ECO:0000313" key="1">
    <source>
        <dbReference type="EMBL" id="PKX91284.1"/>
    </source>
</evidence>
<accession>A0A2I1C0W6</accession>
<keyword evidence="2" id="KW-1185">Reference proteome</keyword>
<organism evidence="1 2">
    <name type="scientific">Aspergillus novofumigatus (strain IBT 16806)</name>
    <dbReference type="NCBI Taxonomy" id="1392255"/>
    <lineage>
        <taxon>Eukaryota</taxon>
        <taxon>Fungi</taxon>
        <taxon>Dikarya</taxon>
        <taxon>Ascomycota</taxon>
        <taxon>Pezizomycotina</taxon>
        <taxon>Eurotiomycetes</taxon>
        <taxon>Eurotiomycetidae</taxon>
        <taxon>Eurotiales</taxon>
        <taxon>Aspergillaceae</taxon>
        <taxon>Aspergillus</taxon>
        <taxon>Aspergillus subgen. Fumigati</taxon>
    </lineage>
</organism>
<dbReference type="GeneID" id="36535546"/>
<dbReference type="AlphaFoldDB" id="A0A2I1C0W6"/>
<dbReference type="VEuPathDB" id="FungiDB:P174DRAFT_444969"/>
<dbReference type="RefSeq" id="XP_024679879.1">
    <property type="nucleotide sequence ID" value="XM_024828221.1"/>
</dbReference>
<gene>
    <name evidence="1" type="ORF">P174DRAFT_444969</name>
</gene>
<proteinExistence type="predicted"/>
<dbReference type="Proteomes" id="UP000234474">
    <property type="component" value="Unassembled WGS sequence"/>
</dbReference>
<sequence>MEFISIMHSKLNAIDHDRNLYVRPCIFMKCYQCNEYGHMGLRATPKSDADIVRKSIVPKNMVKYTDP</sequence>